<accession>A0A6F8ZJ18</accession>
<evidence type="ECO:0000313" key="2">
    <source>
        <dbReference type="EMBL" id="CAB1129580.1"/>
    </source>
</evidence>
<proteinExistence type="predicted"/>
<gene>
    <name evidence="2" type="ORF">R50_2083</name>
</gene>
<evidence type="ECO:0000313" key="3">
    <source>
        <dbReference type="Proteomes" id="UP000503399"/>
    </source>
</evidence>
<reference evidence="2 3" key="1">
    <citation type="submission" date="2020-02" db="EMBL/GenBank/DDBJ databases">
        <authorList>
            <person name="Hogendoorn C."/>
        </authorList>
    </citation>
    <scope>NUCLEOTIDE SEQUENCE [LARGE SCALE GENOMIC DNA]</scope>
    <source>
        <strain evidence="2">R501</strain>
    </source>
</reference>
<dbReference type="EMBL" id="LR778114">
    <property type="protein sequence ID" value="CAB1129580.1"/>
    <property type="molecule type" value="Genomic_DNA"/>
</dbReference>
<organism evidence="2 3">
    <name type="scientific">Candidatus Hydrogenisulfobacillus filiaventi</name>
    <dbReference type="NCBI Taxonomy" id="2707344"/>
    <lineage>
        <taxon>Bacteria</taxon>
        <taxon>Bacillati</taxon>
        <taxon>Bacillota</taxon>
        <taxon>Clostridia</taxon>
        <taxon>Eubacteriales</taxon>
        <taxon>Clostridiales Family XVII. Incertae Sedis</taxon>
        <taxon>Candidatus Hydrogenisulfobacillus</taxon>
    </lineage>
</organism>
<dbReference type="Proteomes" id="UP000503399">
    <property type="component" value="Chromosome"/>
</dbReference>
<dbReference type="KEGG" id="hfv:R50_2083"/>
<feature type="region of interest" description="Disordered" evidence="1">
    <location>
        <begin position="213"/>
        <end position="242"/>
    </location>
</feature>
<name>A0A6F8ZJ18_9FIRM</name>
<protein>
    <submittedName>
        <fullName evidence="2">Uncharacterized protein</fullName>
    </submittedName>
</protein>
<keyword evidence="3" id="KW-1185">Reference proteome</keyword>
<evidence type="ECO:0000256" key="1">
    <source>
        <dbReference type="SAM" id="MobiDB-lite"/>
    </source>
</evidence>
<dbReference type="AlphaFoldDB" id="A0A6F8ZJ18"/>
<sequence>MTPSASASTWMHDTEQALRMAQDGEAFAAALAEPDTQRFLAWLQRRIAWPPGLTEEEQRWVVVETLWLLLRAFKPGGVSPVSWCAAHVPYRAAREAWGLTGRPGGIHQAPRSPANAHGCIQVLSIDARPDHEEIDAPADYWLPSHPDPAPDLEDRLDLRDRWSKWWSRLSTADRRVVWALMEEGGIAAHAARRLGLPARDLIRTRKRLRAMWDATEEDPPARDRPSPCRSPCSLGSDPVQSG</sequence>